<feature type="region of interest" description="Disordered" evidence="1">
    <location>
        <begin position="53"/>
        <end position="101"/>
    </location>
</feature>
<evidence type="ECO:0000313" key="3">
    <source>
        <dbReference type="EMBL" id="PTX49219.1"/>
    </source>
</evidence>
<keyword evidence="4" id="KW-1185">Reference proteome</keyword>
<accession>A0A2T6AZG5</accession>
<feature type="chain" id="PRO_5015568881" evidence="2">
    <location>
        <begin position="27"/>
        <end position="128"/>
    </location>
</feature>
<feature type="compositionally biased region" description="Basic and acidic residues" evidence="1">
    <location>
        <begin position="53"/>
        <end position="86"/>
    </location>
</feature>
<evidence type="ECO:0000313" key="4">
    <source>
        <dbReference type="Proteomes" id="UP000244069"/>
    </source>
</evidence>
<feature type="signal peptide" evidence="2">
    <location>
        <begin position="1"/>
        <end position="26"/>
    </location>
</feature>
<dbReference type="Proteomes" id="UP000244069">
    <property type="component" value="Unassembled WGS sequence"/>
</dbReference>
<dbReference type="AlphaFoldDB" id="A0A2T6AZG5"/>
<protein>
    <submittedName>
        <fullName evidence="3">Uncharacterized protein</fullName>
    </submittedName>
</protein>
<reference evidence="3 4" key="1">
    <citation type="submission" date="2018-04" db="EMBL/GenBank/DDBJ databases">
        <title>Genomic Encyclopedia of Archaeal and Bacterial Type Strains, Phase II (KMG-II): from individual species to whole genera.</title>
        <authorList>
            <person name="Goeker M."/>
        </authorList>
    </citation>
    <scope>NUCLEOTIDE SEQUENCE [LARGE SCALE GENOMIC DNA]</scope>
    <source>
        <strain evidence="3 4">DSM 29329</strain>
    </source>
</reference>
<keyword evidence="2" id="KW-0732">Signal</keyword>
<gene>
    <name evidence="3" type="ORF">C8N44_10759</name>
</gene>
<name>A0A2T6AZG5_9RHOB</name>
<evidence type="ECO:0000256" key="1">
    <source>
        <dbReference type="SAM" id="MobiDB-lite"/>
    </source>
</evidence>
<organism evidence="3 4">
    <name type="scientific">Allosediminivita pacifica</name>
    <dbReference type="NCBI Taxonomy" id="1267769"/>
    <lineage>
        <taxon>Bacteria</taxon>
        <taxon>Pseudomonadati</taxon>
        <taxon>Pseudomonadota</taxon>
        <taxon>Alphaproteobacteria</taxon>
        <taxon>Rhodobacterales</taxon>
        <taxon>Paracoccaceae</taxon>
        <taxon>Allosediminivita</taxon>
    </lineage>
</organism>
<dbReference type="EMBL" id="QBKN01000007">
    <property type="protein sequence ID" value="PTX49219.1"/>
    <property type="molecule type" value="Genomic_DNA"/>
</dbReference>
<dbReference type="RefSeq" id="WP_107975481.1">
    <property type="nucleotide sequence ID" value="NZ_BMEZ01000007.1"/>
</dbReference>
<evidence type="ECO:0000256" key="2">
    <source>
        <dbReference type="SAM" id="SignalP"/>
    </source>
</evidence>
<comment type="caution">
    <text evidence="3">The sequence shown here is derived from an EMBL/GenBank/DDBJ whole genome shotgun (WGS) entry which is preliminary data.</text>
</comment>
<proteinExistence type="predicted"/>
<sequence>MFIPRLTTLTLAAAIALAGLGAPARAADPQDDARLVGTATTLFLLGKIIQNRQEDRRDRASHRAPERSPAFRDRDRYAPHWAGDRHRGYRQGPQRHAGRALPRACRIEVRHGPARYDGRCLYRYGYRP</sequence>